<gene>
    <name evidence="2" type="ORF">KCG35_08545</name>
</gene>
<dbReference type="InterPro" id="IPR010401">
    <property type="entry name" value="AGL/Gdb1"/>
</dbReference>
<dbReference type="InterPro" id="IPR008928">
    <property type="entry name" value="6-hairpin_glycosidase_sf"/>
</dbReference>
<dbReference type="SMART" id="SM00642">
    <property type="entry name" value="Aamy"/>
    <property type="match status" value="1"/>
</dbReference>
<dbReference type="PANTHER" id="PTHR10569">
    <property type="entry name" value="GLYCOGEN DEBRANCHING ENZYME"/>
    <property type="match status" value="1"/>
</dbReference>
<dbReference type="Gene3D" id="3.20.20.80">
    <property type="entry name" value="Glycosidases"/>
    <property type="match status" value="1"/>
</dbReference>
<dbReference type="Pfam" id="PF06202">
    <property type="entry name" value="GDE_C"/>
    <property type="match status" value="1"/>
</dbReference>
<sequence length="1461" mass="165643">MLSKHSIIVNERQFRDNYSVMIQSEEILQHPSPGEHIVHYTGDTITFRLSVPNHWQGTAWLRTNIGHADIQRQEIISEVDYQETSLGRDWFDIPMKQCANGEYQLILGLTEVGHFEAKAYFLPGKKKDPLWPTGYNTIINVDTAEACCANIIYNAFVRQFGRNKSGLGFGHPISDKQLKDFDKSGFTVIPPSGTFRDLRGELDFIINELGCRHILLLPIHPTPTTYARMGRFGSPYAALSFTAVDPALAEFDPKATPLEQFIELVDAVHAYQGSLLLDIAINHTGWAAGLHESHPQWVARSPSGQIENPGAWGVIWGDLTRLDYGHKDLWQYMANIFLTWCRRGVDGFRADAGYMIPDAAWRYIIAKVRQQYPNTIFLLEGLGGPIASTRQLLNYANFNWAYSELFQNYDRSQLEHYLPEALDISQHDGITVHFCETHDNNRLAATSPVWARLRTTLCALLSPQGAFGFANGVEWLATEKVSVHGSPSLNWGSIDNQVALIHRLSTLLKHHPVFNQQGQQHMLQTGPGNFIVVCRHPNTNNQNLLIVANLDTQASCQACWPKDRTHLEPPPWYDLLSGNSFNPINDRDLQKLNLKPGQVLCLTDQHDMITQLRQYEKNSHLPSAQLIKQRIKSKVLKLYQHYQGCQDLREFNLDYYCQLLQKDPRAFCTAITPFTEEPYVITWQYPQDQWREVMIPPQHMLLVRCPYPFHLTISEPNKTIFIKERSFAFGTHYMTVIEPLNTPTHHQQRVLKIKLYTADKVISCEVPLWYLAEGQQAKARNIFFRNQLLDHPHLWLGTNNRGGMSRASSQWGLLRSRYDAALAANLHPDHPDDRWIMLARIRGWLNYQGYSQTISQACLDAFGCHPDRGGYWLFHLPVGQGQHVLLKIGMAMISEQNAVQWVIYRCHQDDHNDRLADQSVIDLVLRPDIENRNFHETTKAYTGLESSFPKAILPNAQGFRFTPDPHHQLTLQSSQGKFHVSPEWHYMVYRPLEGERGLDAVSDLYCPGYLAIPMAGGEMVTITAQITSTDESPKQYDTLPVLLETITSWTKQFPSTESLPNVLKPALQQFIVRRGKLQTVIAGYPWFLDWGRDTLIVVRGIIAAGDWATAESIILQFAQFETQGTLPNMIRGSDASNRDTSDAPLWLFAACDDLWQASGRDEIFGRDCAGRSLHHVLVDMANGIIQGTPNQIKMDEQSGLIFSPSHFTWMDTNFPAGTPRQGYPIEIQALWYAALQLLAQIAPNTPRWSSLASQVKKSITQYYYFPDVGYLADCLHCVPDTPAAKAVADNALRPNQLYAITLGAVNDPDITRRILEACEQLLVPGAIRTLADQPVHPPLAITFHGKPINNPQHPYFGHYRGDEDTCRKPAYHNGTAWTWVFPAYAEAWVECYGSQAIPTALAWLGSTSLLIDEACVGQLPEIIDGNRPHQHRGCDAQAWGVSELLRVWQKLEKRMLKNKPK</sequence>
<dbReference type="SUPFAM" id="SSF51445">
    <property type="entry name" value="(Trans)glycosidases"/>
    <property type="match status" value="1"/>
</dbReference>
<dbReference type="EMBL" id="JAGSOY010000015">
    <property type="protein sequence ID" value="MBU2711107.1"/>
    <property type="molecule type" value="Genomic_DNA"/>
</dbReference>
<dbReference type="Pfam" id="PF12439">
    <property type="entry name" value="GDE_N"/>
    <property type="match status" value="1"/>
</dbReference>
<dbReference type="Gene3D" id="1.50.10.10">
    <property type="match status" value="1"/>
</dbReference>
<name>A0ABS5ZAL5_9GAMM</name>
<protein>
    <submittedName>
        <fullName evidence="2">Glycogen debranching enzyme N-terminal domain-containing protein</fullName>
    </submittedName>
</protein>
<feature type="domain" description="Glycosyl hydrolase family 13 catalytic" evidence="1">
    <location>
        <begin position="154"/>
        <end position="502"/>
    </location>
</feature>
<evidence type="ECO:0000259" key="1">
    <source>
        <dbReference type="SMART" id="SM00642"/>
    </source>
</evidence>
<keyword evidence="3" id="KW-1185">Reference proteome</keyword>
<evidence type="ECO:0000313" key="3">
    <source>
        <dbReference type="Proteomes" id="UP000690515"/>
    </source>
</evidence>
<dbReference type="InterPro" id="IPR017853">
    <property type="entry name" value="GH"/>
</dbReference>
<accession>A0ABS5ZAL5</accession>
<evidence type="ECO:0000313" key="2">
    <source>
        <dbReference type="EMBL" id="MBU2711107.1"/>
    </source>
</evidence>
<reference evidence="2 3" key="1">
    <citation type="submission" date="2021-04" db="EMBL/GenBank/DDBJ databases">
        <authorList>
            <person name="Pira H."/>
            <person name="Risdian C."/>
            <person name="Wink J."/>
        </authorList>
    </citation>
    <scope>NUCLEOTIDE SEQUENCE [LARGE SCALE GENOMIC DNA]</scope>
    <source>
        <strain evidence="2 3">WH53</strain>
    </source>
</reference>
<dbReference type="PANTHER" id="PTHR10569:SF2">
    <property type="entry name" value="GLYCOGEN DEBRANCHING ENZYME"/>
    <property type="match status" value="1"/>
</dbReference>
<dbReference type="InterPro" id="IPR012341">
    <property type="entry name" value="6hp_glycosidase-like_sf"/>
</dbReference>
<comment type="caution">
    <text evidence="2">The sequence shown here is derived from an EMBL/GenBank/DDBJ whole genome shotgun (WGS) entry which is preliminary data.</text>
</comment>
<dbReference type="InterPro" id="IPR006047">
    <property type="entry name" value="GH13_cat_dom"/>
</dbReference>
<dbReference type="Proteomes" id="UP000690515">
    <property type="component" value="Unassembled WGS sequence"/>
</dbReference>
<dbReference type="InterPro" id="IPR032790">
    <property type="entry name" value="GDE_C"/>
</dbReference>
<organism evidence="2 3">
    <name type="scientific">Zooshikella harenae</name>
    <dbReference type="NCBI Taxonomy" id="2827238"/>
    <lineage>
        <taxon>Bacteria</taxon>
        <taxon>Pseudomonadati</taxon>
        <taxon>Pseudomonadota</taxon>
        <taxon>Gammaproteobacteria</taxon>
        <taxon>Oceanospirillales</taxon>
        <taxon>Zooshikellaceae</taxon>
        <taxon>Zooshikella</taxon>
    </lineage>
</organism>
<dbReference type="SUPFAM" id="SSF48208">
    <property type="entry name" value="Six-hairpin glycosidases"/>
    <property type="match status" value="1"/>
</dbReference>
<dbReference type="RefSeq" id="WP_215819270.1">
    <property type="nucleotide sequence ID" value="NZ_JAGSOY010000015.1"/>
</dbReference>
<proteinExistence type="predicted"/>
<dbReference type="InterPro" id="IPR024742">
    <property type="entry name" value="Glycogen_debranch_N"/>
</dbReference>